<evidence type="ECO:0000313" key="2">
    <source>
        <dbReference type="Proteomes" id="UP000272942"/>
    </source>
</evidence>
<accession>A0A183AXP0</accession>
<keyword evidence="2" id="KW-1185">Reference proteome</keyword>
<sequence>MSSFVYKGGCEDQTYVVRNKSTKVNPDLYTQSPENLSTRISTTEQCYKELEEVKKHVACKSEVTKHFQGDVVPSCTLPCTFFSYETDRSTSMWPTKSWQLSWLGTKVGRMLINRPNMENYRRARELLNVAGGEEEAQKILSSSTVLEQNLLAIMFIRPNFNLHNVSQQSQSNSALSGFYTCFTPKSLLKNFF</sequence>
<dbReference type="WBParaSite" id="ECPE_0001176001-mRNA-1">
    <property type="protein sequence ID" value="ECPE_0001176001-mRNA-1"/>
    <property type="gene ID" value="ECPE_0001176001"/>
</dbReference>
<dbReference type="Proteomes" id="UP000272942">
    <property type="component" value="Unassembled WGS sequence"/>
</dbReference>
<dbReference type="EMBL" id="UZAN01051389">
    <property type="protein sequence ID" value="VDP88877.1"/>
    <property type="molecule type" value="Genomic_DNA"/>
</dbReference>
<evidence type="ECO:0000313" key="3">
    <source>
        <dbReference type="WBParaSite" id="ECPE_0001176001-mRNA-1"/>
    </source>
</evidence>
<dbReference type="AlphaFoldDB" id="A0A183AXP0"/>
<reference evidence="1 2" key="2">
    <citation type="submission" date="2018-11" db="EMBL/GenBank/DDBJ databases">
        <authorList>
            <consortium name="Pathogen Informatics"/>
        </authorList>
    </citation>
    <scope>NUCLEOTIDE SEQUENCE [LARGE SCALE GENOMIC DNA]</scope>
    <source>
        <strain evidence="1 2">Egypt</strain>
    </source>
</reference>
<reference evidence="3" key="1">
    <citation type="submission" date="2016-06" db="UniProtKB">
        <authorList>
            <consortium name="WormBaseParasite"/>
        </authorList>
    </citation>
    <scope>IDENTIFICATION</scope>
</reference>
<proteinExistence type="predicted"/>
<organism evidence="3">
    <name type="scientific">Echinostoma caproni</name>
    <dbReference type="NCBI Taxonomy" id="27848"/>
    <lineage>
        <taxon>Eukaryota</taxon>
        <taxon>Metazoa</taxon>
        <taxon>Spiralia</taxon>
        <taxon>Lophotrochozoa</taxon>
        <taxon>Platyhelminthes</taxon>
        <taxon>Trematoda</taxon>
        <taxon>Digenea</taxon>
        <taxon>Plagiorchiida</taxon>
        <taxon>Echinostomata</taxon>
        <taxon>Echinostomatoidea</taxon>
        <taxon>Echinostomatidae</taxon>
        <taxon>Echinostoma</taxon>
    </lineage>
</organism>
<protein>
    <submittedName>
        <fullName evidence="1 3">Uncharacterized protein</fullName>
    </submittedName>
</protein>
<evidence type="ECO:0000313" key="1">
    <source>
        <dbReference type="EMBL" id="VDP88877.1"/>
    </source>
</evidence>
<gene>
    <name evidence="1" type="ORF">ECPE_LOCUS11725</name>
</gene>
<dbReference type="OrthoDB" id="6021021at2759"/>
<name>A0A183AXP0_9TREM</name>